<dbReference type="EMBL" id="BRYB01000405">
    <property type="protein sequence ID" value="GMI29517.1"/>
    <property type="molecule type" value="Genomic_DNA"/>
</dbReference>
<protein>
    <submittedName>
        <fullName evidence="1">Uncharacterized protein</fullName>
    </submittedName>
</protein>
<evidence type="ECO:0000313" key="2">
    <source>
        <dbReference type="Proteomes" id="UP001165060"/>
    </source>
</evidence>
<keyword evidence="2" id="KW-1185">Reference proteome</keyword>
<evidence type="ECO:0000313" key="1">
    <source>
        <dbReference type="EMBL" id="GMI29517.1"/>
    </source>
</evidence>
<sequence length="199" mass="22089">MDFATGALATDANPKELMQRASSLDGGDFNVKANPDYKNVASDWVAPRPAPRVIKTKHPRAKGSVAALNLTTNKSNLTTNWFGKDVHGEKKFWVPSKRAIDSSDMRMLASKEFPASAVEYRDADIFACGSLPSQYAPPKRDAIGQLHPPDLVDAMHPKSLVQTTKDLRKTQDVKEVDIWDGTVRDVVSDKLWRIRESVK</sequence>
<reference evidence="1 2" key="1">
    <citation type="journal article" date="2023" name="Commun. Biol.">
        <title>Genome analysis of Parmales, the sister group of diatoms, reveals the evolutionary specialization of diatoms from phago-mixotrophs to photoautotrophs.</title>
        <authorList>
            <person name="Ban H."/>
            <person name="Sato S."/>
            <person name="Yoshikawa S."/>
            <person name="Yamada K."/>
            <person name="Nakamura Y."/>
            <person name="Ichinomiya M."/>
            <person name="Sato N."/>
            <person name="Blanc-Mathieu R."/>
            <person name="Endo H."/>
            <person name="Kuwata A."/>
            <person name="Ogata H."/>
        </authorList>
    </citation>
    <scope>NUCLEOTIDE SEQUENCE [LARGE SCALE GENOMIC DNA]</scope>
</reference>
<accession>A0ABQ6MMX5</accession>
<organism evidence="1 2">
    <name type="scientific">Tetraparma gracilis</name>
    <dbReference type="NCBI Taxonomy" id="2962635"/>
    <lineage>
        <taxon>Eukaryota</taxon>
        <taxon>Sar</taxon>
        <taxon>Stramenopiles</taxon>
        <taxon>Ochrophyta</taxon>
        <taxon>Bolidophyceae</taxon>
        <taxon>Parmales</taxon>
        <taxon>Triparmaceae</taxon>
        <taxon>Tetraparma</taxon>
    </lineage>
</organism>
<dbReference type="Proteomes" id="UP001165060">
    <property type="component" value="Unassembled WGS sequence"/>
</dbReference>
<comment type="caution">
    <text evidence="1">The sequence shown here is derived from an EMBL/GenBank/DDBJ whole genome shotgun (WGS) entry which is preliminary data.</text>
</comment>
<proteinExistence type="predicted"/>
<name>A0ABQ6MMX5_9STRA</name>
<gene>
    <name evidence="1" type="ORF">TeGR_g11883</name>
</gene>